<evidence type="ECO:0000256" key="1">
    <source>
        <dbReference type="SAM" id="MobiDB-lite"/>
    </source>
</evidence>
<protein>
    <submittedName>
        <fullName evidence="2">Uncharacterized protein</fullName>
    </submittedName>
</protein>
<name>A0AAD9H599_9PEZI</name>
<comment type="caution">
    <text evidence="2">The sequence shown here is derived from an EMBL/GenBank/DDBJ whole genome shotgun (WGS) entry which is preliminary data.</text>
</comment>
<dbReference type="Proteomes" id="UP001232148">
    <property type="component" value="Unassembled WGS sequence"/>
</dbReference>
<evidence type="ECO:0000313" key="3">
    <source>
        <dbReference type="Proteomes" id="UP001232148"/>
    </source>
</evidence>
<gene>
    <name evidence="2" type="ORF">LX32DRAFT_646339</name>
</gene>
<proteinExistence type="predicted"/>
<dbReference type="AlphaFoldDB" id="A0AAD9H599"/>
<sequence length="134" mass="14644">MPPRLTAHSSSLACQLLDSCRARLTHTHTHTHTHTRSVTRASSRLARAWQDKGVGKIATPTPPNTVRCPPSLGKAATLNNDGKPPKEPGWESLRLYRKRILPTAGLPELCPVALHVCVCVCVCVYARVPPSQIR</sequence>
<evidence type="ECO:0000313" key="2">
    <source>
        <dbReference type="EMBL" id="KAK2021562.1"/>
    </source>
</evidence>
<dbReference type="EMBL" id="MU843095">
    <property type="protein sequence ID" value="KAK2021562.1"/>
    <property type="molecule type" value="Genomic_DNA"/>
</dbReference>
<reference evidence="2" key="1">
    <citation type="submission" date="2021-06" db="EMBL/GenBank/DDBJ databases">
        <title>Comparative genomics, transcriptomics and evolutionary studies reveal genomic signatures of adaptation to plant cell wall in hemibiotrophic fungi.</title>
        <authorList>
            <consortium name="DOE Joint Genome Institute"/>
            <person name="Baroncelli R."/>
            <person name="Diaz J.F."/>
            <person name="Benocci T."/>
            <person name="Peng M."/>
            <person name="Battaglia E."/>
            <person name="Haridas S."/>
            <person name="Andreopoulos W."/>
            <person name="Labutti K."/>
            <person name="Pangilinan J."/>
            <person name="Floch G.L."/>
            <person name="Makela M.R."/>
            <person name="Henrissat B."/>
            <person name="Grigoriev I.V."/>
            <person name="Crouch J.A."/>
            <person name="De Vries R.P."/>
            <person name="Sukno S.A."/>
            <person name="Thon M.R."/>
        </authorList>
    </citation>
    <scope>NUCLEOTIDE SEQUENCE</scope>
    <source>
        <strain evidence="2">MAFF235873</strain>
    </source>
</reference>
<accession>A0AAD9H599</accession>
<keyword evidence="3" id="KW-1185">Reference proteome</keyword>
<feature type="region of interest" description="Disordered" evidence="1">
    <location>
        <begin position="50"/>
        <end position="89"/>
    </location>
</feature>
<organism evidence="2 3">
    <name type="scientific">Colletotrichum zoysiae</name>
    <dbReference type="NCBI Taxonomy" id="1216348"/>
    <lineage>
        <taxon>Eukaryota</taxon>
        <taxon>Fungi</taxon>
        <taxon>Dikarya</taxon>
        <taxon>Ascomycota</taxon>
        <taxon>Pezizomycotina</taxon>
        <taxon>Sordariomycetes</taxon>
        <taxon>Hypocreomycetidae</taxon>
        <taxon>Glomerellales</taxon>
        <taxon>Glomerellaceae</taxon>
        <taxon>Colletotrichum</taxon>
        <taxon>Colletotrichum graminicola species complex</taxon>
    </lineage>
</organism>